<sequence>MMDYFLTKHGPFAVTTSRFCCVVFYEISYMKIICGRKKLFSLVYGFNYKQYSSTIHNYLKKKEIICFDNDMLPIKYGLIITIILIILVAFTMLYYF</sequence>
<proteinExistence type="predicted"/>
<comment type="caution">
    <text evidence="1">The sequence shown here is derived from an EMBL/GenBank/DDBJ whole genome shotgun (WGS) entry which is preliminary data.</text>
</comment>
<organism evidence="1 2">
    <name type="scientific">Trifolium pratense</name>
    <name type="common">Red clover</name>
    <dbReference type="NCBI Taxonomy" id="57577"/>
    <lineage>
        <taxon>Eukaryota</taxon>
        <taxon>Viridiplantae</taxon>
        <taxon>Streptophyta</taxon>
        <taxon>Embryophyta</taxon>
        <taxon>Tracheophyta</taxon>
        <taxon>Spermatophyta</taxon>
        <taxon>Magnoliopsida</taxon>
        <taxon>eudicotyledons</taxon>
        <taxon>Gunneridae</taxon>
        <taxon>Pentapetalae</taxon>
        <taxon>rosids</taxon>
        <taxon>fabids</taxon>
        <taxon>Fabales</taxon>
        <taxon>Fabaceae</taxon>
        <taxon>Papilionoideae</taxon>
        <taxon>50 kb inversion clade</taxon>
        <taxon>NPAAA clade</taxon>
        <taxon>Hologalegina</taxon>
        <taxon>IRL clade</taxon>
        <taxon>Trifolieae</taxon>
        <taxon>Trifolium</taxon>
    </lineage>
</organism>
<gene>
    <name evidence="1" type="ORF">MILVUS5_LOCUS36029</name>
</gene>
<keyword evidence="2" id="KW-1185">Reference proteome</keyword>
<protein>
    <submittedName>
        <fullName evidence="1">Uncharacterized protein</fullName>
    </submittedName>
</protein>
<dbReference type="Proteomes" id="UP001177021">
    <property type="component" value="Unassembled WGS sequence"/>
</dbReference>
<reference evidence="1" key="1">
    <citation type="submission" date="2023-10" db="EMBL/GenBank/DDBJ databases">
        <authorList>
            <person name="Rodriguez Cubillos JULIANA M."/>
            <person name="De Vega J."/>
        </authorList>
    </citation>
    <scope>NUCLEOTIDE SEQUENCE</scope>
</reference>
<accession>A0ACB0LSD8</accession>
<dbReference type="EMBL" id="CASHSV030000615">
    <property type="protein sequence ID" value="CAJ2672394.1"/>
    <property type="molecule type" value="Genomic_DNA"/>
</dbReference>
<evidence type="ECO:0000313" key="1">
    <source>
        <dbReference type="EMBL" id="CAJ2672394.1"/>
    </source>
</evidence>
<evidence type="ECO:0000313" key="2">
    <source>
        <dbReference type="Proteomes" id="UP001177021"/>
    </source>
</evidence>
<name>A0ACB0LSD8_TRIPR</name>